<evidence type="ECO:0000313" key="3">
    <source>
        <dbReference type="Proteomes" id="UP000622890"/>
    </source>
</evidence>
<protein>
    <submittedName>
        <fullName evidence="2">Phasin family protein</fullName>
    </submittedName>
</protein>
<sequence length="177" mass="18842">MDSEMEKAAQREHALADAVTKSARQIWQAGLGAYAKAQQEGGDMYTRLVQEGSALQTRLQRLTGGRIADASDAVSKLAGEANRQASGSLEKLEKVFEERVARTLRGLGMPTREDVHALSRQIQELHLAVMRLESGKTGARKSAAKPAAKPKPAAAARAAAKPAPGDKTSARRSASRA</sequence>
<accession>A0A934SXS6</accession>
<dbReference type="PANTHER" id="PTHR38664:SF1">
    <property type="entry name" value="SLR0058 PROTEIN"/>
    <property type="match status" value="1"/>
</dbReference>
<dbReference type="EMBL" id="JAEPBG010000013">
    <property type="protein sequence ID" value="MBK4737629.1"/>
    <property type="molecule type" value="Genomic_DNA"/>
</dbReference>
<reference evidence="2" key="1">
    <citation type="submission" date="2021-01" db="EMBL/GenBank/DDBJ databases">
        <title>Genome sequence of strain Noviherbaspirillum sp. DKR-6.</title>
        <authorList>
            <person name="Chaudhary D.K."/>
        </authorList>
    </citation>
    <scope>NUCLEOTIDE SEQUENCE</scope>
    <source>
        <strain evidence="2">DKR-6</strain>
    </source>
</reference>
<organism evidence="2 3">
    <name type="scientific">Noviherbaspirillum pedocola</name>
    <dbReference type="NCBI Taxonomy" id="2801341"/>
    <lineage>
        <taxon>Bacteria</taxon>
        <taxon>Pseudomonadati</taxon>
        <taxon>Pseudomonadota</taxon>
        <taxon>Betaproteobacteria</taxon>
        <taxon>Burkholderiales</taxon>
        <taxon>Oxalobacteraceae</taxon>
        <taxon>Noviherbaspirillum</taxon>
    </lineage>
</organism>
<evidence type="ECO:0000313" key="2">
    <source>
        <dbReference type="EMBL" id="MBK4737629.1"/>
    </source>
</evidence>
<keyword evidence="3" id="KW-1185">Reference proteome</keyword>
<feature type="region of interest" description="Disordered" evidence="1">
    <location>
        <begin position="133"/>
        <end position="177"/>
    </location>
</feature>
<proteinExistence type="predicted"/>
<dbReference type="Pfam" id="PF05597">
    <property type="entry name" value="Phasin"/>
    <property type="match status" value="1"/>
</dbReference>
<name>A0A934SXS6_9BURK</name>
<evidence type="ECO:0000256" key="1">
    <source>
        <dbReference type="SAM" id="MobiDB-lite"/>
    </source>
</evidence>
<dbReference type="RefSeq" id="WP_200596087.1">
    <property type="nucleotide sequence ID" value="NZ_JAEPBG010000013.1"/>
</dbReference>
<dbReference type="PANTHER" id="PTHR38664">
    <property type="entry name" value="SLR0058 PROTEIN"/>
    <property type="match status" value="1"/>
</dbReference>
<gene>
    <name evidence="2" type="ORF">JJB74_23665</name>
</gene>
<dbReference type="Proteomes" id="UP000622890">
    <property type="component" value="Unassembled WGS sequence"/>
</dbReference>
<feature type="compositionally biased region" description="Low complexity" evidence="1">
    <location>
        <begin position="144"/>
        <end position="163"/>
    </location>
</feature>
<dbReference type="AlphaFoldDB" id="A0A934SXS6"/>
<comment type="caution">
    <text evidence="2">The sequence shown here is derived from an EMBL/GenBank/DDBJ whole genome shotgun (WGS) entry which is preliminary data.</text>
</comment>
<dbReference type="InterPro" id="IPR008769">
    <property type="entry name" value="PhaF_PhaI"/>
</dbReference>